<dbReference type="SUPFAM" id="SSF55073">
    <property type="entry name" value="Nucleotide cyclase"/>
    <property type="match status" value="1"/>
</dbReference>
<gene>
    <name evidence="3" type="ORF">Dthio_PD2280</name>
</gene>
<organism evidence="3 4">
    <name type="scientific">Desulfonatronospira thiodismutans ASO3-1</name>
    <dbReference type="NCBI Taxonomy" id="555779"/>
    <lineage>
        <taxon>Bacteria</taxon>
        <taxon>Pseudomonadati</taxon>
        <taxon>Thermodesulfobacteriota</taxon>
        <taxon>Desulfovibrionia</taxon>
        <taxon>Desulfovibrionales</taxon>
        <taxon>Desulfonatronovibrionaceae</taxon>
        <taxon>Desulfonatronospira</taxon>
    </lineage>
</organism>
<evidence type="ECO:0000313" key="4">
    <source>
        <dbReference type="Proteomes" id="UP000005496"/>
    </source>
</evidence>
<dbReference type="InterPro" id="IPR000160">
    <property type="entry name" value="GGDEF_dom"/>
</dbReference>
<evidence type="ECO:0000313" key="3">
    <source>
        <dbReference type="EMBL" id="EFI34889.1"/>
    </source>
</evidence>
<dbReference type="AlphaFoldDB" id="D6SQ63"/>
<dbReference type="InterPro" id="IPR029016">
    <property type="entry name" value="GAF-like_dom_sf"/>
</dbReference>
<dbReference type="InterPro" id="IPR052155">
    <property type="entry name" value="Biofilm_reg_signaling"/>
</dbReference>
<dbReference type="NCBIfam" id="TIGR00254">
    <property type="entry name" value="GGDEF"/>
    <property type="match status" value="1"/>
</dbReference>
<dbReference type="InterPro" id="IPR001633">
    <property type="entry name" value="EAL_dom"/>
</dbReference>
<name>D6SQ63_9BACT</name>
<dbReference type="Pfam" id="PF00563">
    <property type="entry name" value="EAL"/>
    <property type="match status" value="1"/>
</dbReference>
<comment type="caution">
    <text evidence="3">The sequence shown here is derived from an EMBL/GenBank/DDBJ whole genome shotgun (WGS) entry which is preliminary data.</text>
</comment>
<protein>
    <submittedName>
        <fullName evidence="3">Diguanylate cyclase/phosphodiesterase</fullName>
    </submittedName>
</protein>
<dbReference type="SUPFAM" id="SSF141868">
    <property type="entry name" value="EAL domain-like"/>
    <property type="match status" value="1"/>
</dbReference>
<dbReference type="FunFam" id="3.20.20.450:FF:000001">
    <property type="entry name" value="Cyclic di-GMP phosphodiesterase yahA"/>
    <property type="match status" value="1"/>
</dbReference>
<dbReference type="Gene3D" id="3.30.450.40">
    <property type="match status" value="1"/>
</dbReference>
<dbReference type="PANTHER" id="PTHR44757">
    <property type="entry name" value="DIGUANYLATE CYCLASE DGCP"/>
    <property type="match status" value="1"/>
</dbReference>
<dbReference type="SUPFAM" id="SSF55781">
    <property type="entry name" value="GAF domain-like"/>
    <property type="match status" value="1"/>
</dbReference>
<feature type="domain" description="GGDEF" evidence="2">
    <location>
        <begin position="238"/>
        <end position="370"/>
    </location>
</feature>
<dbReference type="OrthoDB" id="7673416at2"/>
<evidence type="ECO:0000259" key="2">
    <source>
        <dbReference type="PROSITE" id="PS50887"/>
    </source>
</evidence>
<keyword evidence="4" id="KW-1185">Reference proteome</keyword>
<dbReference type="Pfam" id="PF00990">
    <property type="entry name" value="GGDEF"/>
    <property type="match status" value="1"/>
</dbReference>
<dbReference type="PROSITE" id="PS50887">
    <property type="entry name" value="GGDEF"/>
    <property type="match status" value="1"/>
</dbReference>
<dbReference type="CDD" id="cd01948">
    <property type="entry name" value="EAL"/>
    <property type="match status" value="1"/>
</dbReference>
<dbReference type="PANTHER" id="PTHR44757:SF2">
    <property type="entry name" value="BIOFILM ARCHITECTURE MAINTENANCE PROTEIN MBAA"/>
    <property type="match status" value="1"/>
</dbReference>
<sequence length="637" mass="72132">MQDKDSTEQIKDLQARLEHQEEINRFTLDALELAASLIDFQPRISSLESPSLILDEICNRIARLIDFQALGIYLVDEQDNDFYPAYMTPAKYNEALAQETGRLIDKGFFPWAMREKRPVILAGSCKDRNIVLHVLSTSARVRGMFVGLIGSEVHTVPDVSWGLLTIVLSSSANQLESFELYKLFRESNIHLKKIVQERTKQLEAQASYDRLTHLPNRDMIFKNLEKQIRWCLHTNDQCQAAFILVDLDMFKEVNESLGHQTGDRLLVQVGERLQELTDDCEILGRLGGDEFALVFTGNDVRKQATKRAGQMIQAMARPFELQGQSLLLDVSIGIAIFPEHGKTLGQILSRADMAMYAAKRMKTGYAVYDPKFESSGINRLNLMSELKKGLQHDQLSLYFQPKINLHTSRVCGVEALIRWHHPTRGFISPEEFIPLAEQGGLIRELTSRVIRMSMEHLQHWKAIGISIPVSINLSVRDIQDNNLPSQISSAIENHALDASCLELEITESAFMSAPQKGLRVLKNLDSLGIPMGIDDFGTGYSSIAYLRDLPVKIIKIDRSFVMDMDSNDNNRKIVKSIIDLGHNLDLQVVAEGVESRTSLDMLKELGCDMAQGYFILKPRPFDELTDWLQKKTDLQKL</sequence>
<feature type="domain" description="EAL" evidence="1">
    <location>
        <begin position="379"/>
        <end position="632"/>
    </location>
</feature>
<dbReference type="InterPro" id="IPR029787">
    <property type="entry name" value="Nucleotide_cyclase"/>
</dbReference>
<accession>D6SQ63</accession>
<dbReference type="PROSITE" id="PS50883">
    <property type="entry name" value="EAL"/>
    <property type="match status" value="1"/>
</dbReference>
<dbReference type="InterPro" id="IPR035919">
    <property type="entry name" value="EAL_sf"/>
</dbReference>
<dbReference type="Gene3D" id="3.30.70.270">
    <property type="match status" value="1"/>
</dbReference>
<evidence type="ECO:0000259" key="1">
    <source>
        <dbReference type="PROSITE" id="PS50883"/>
    </source>
</evidence>
<dbReference type="EMBL" id="ACJN02000002">
    <property type="protein sequence ID" value="EFI34889.1"/>
    <property type="molecule type" value="Genomic_DNA"/>
</dbReference>
<dbReference type="SMART" id="SM00052">
    <property type="entry name" value="EAL"/>
    <property type="match status" value="1"/>
</dbReference>
<dbReference type="Gene3D" id="3.20.20.450">
    <property type="entry name" value="EAL domain"/>
    <property type="match status" value="1"/>
</dbReference>
<reference evidence="3" key="1">
    <citation type="submission" date="2010-05" db="EMBL/GenBank/DDBJ databases">
        <title>The draft genome of Desulfonatronospira thiodismutans ASO3-1.</title>
        <authorList>
            <consortium name="US DOE Joint Genome Institute (JGI-PGF)"/>
            <person name="Lucas S."/>
            <person name="Copeland A."/>
            <person name="Lapidus A."/>
            <person name="Cheng J.-F."/>
            <person name="Bruce D."/>
            <person name="Goodwin L."/>
            <person name="Pitluck S."/>
            <person name="Chertkov O."/>
            <person name="Brettin T."/>
            <person name="Detter J.C."/>
            <person name="Han C."/>
            <person name="Land M.L."/>
            <person name="Hauser L."/>
            <person name="Kyrpides N."/>
            <person name="Mikhailova N."/>
            <person name="Muyzer G."/>
            <person name="Woyke T."/>
        </authorList>
    </citation>
    <scope>NUCLEOTIDE SEQUENCE [LARGE SCALE GENOMIC DNA]</scope>
    <source>
        <strain evidence="3">ASO3-1</strain>
    </source>
</reference>
<dbReference type="CDD" id="cd01949">
    <property type="entry name" value="GGDEF"/>
    <property type="match status" value="1"/>
</dbReference>
<dbReference type="eggNOG" id="COG5001">
    <property type="taxonomic scope" value="Bacteria"/>
</dbReference>
<dbReference type="SMART" id="SM00267">
    <property type="entry name" value="GGDEF"/>
    <property type="match status" value="1"/>
</dbReference>
<dbReference type="InterPro" id="IPR043128">
    <property type="entry name" value="Rev_trsase/Diguanyl_cyclase"/>
</dbReference>
<dbReference type="Proteomes" id="UP000005496">
    <property type="component" value="Unassembled WGS sequence"/>
</dbReference>
<dbReference type="RefSeq" id="WP_008870203.1">
    <property type="nucleotide sequence ID" value="NZ_ACJN02000002.1"/>
</dbReference>
<proteinExistence type="predicted"/>